<name>A0AA51ND06_9BACT</name>
<organism evidence="5 6">
    <name type="scientific">Marivirga salinarum</name>
    <dbReference type="NCBI Taxonomy" id="3059078"/>
    <lineage>
        <taxon>Bacteria</taxon>
        <taxon>Pseudomonadati</taxon>
        <taxon>Bacteroidota</taxon>
        <taxon>Cytophagia</taxon>
        <taxon>Cytophagales</taxon>
        <taxon>Marivirgaceae</taxon>
        <taxon>Marivirga</taxon>
    </lineage>
</organism>
<keyword evidence="1" id="KW-0949">S-adenosyl-L-methionine</keyword>
<dbReference type="RefSeq" id="WP_308351236.1">
    <property type="nucleotide sequence ID" value="NZ_CP129971.1"/>
</dbReference>
<dbReference type="EMBL" id="CP129971">
    <property type="protein sequence ID" value="WMN12875.1"/>
    <property type="molecule type" value="Genomic_DNA"/>
</dbReference>
<accession>A0AA51ND06</accession>
<evidence type="ECO:0000259" key="4">
    <source>
        <dbReference type="Pfam" id="PF20257"/>
    </source>
</evidence>
<dbReference type="Pfam" id="PF20257">
    <property type="entry name" value="SAM_HAT_C"/>
    <property type="match status" value="1"/>
</dbReference>
<dbReference type="InterPro" id="IPR002747">
    <property type="entry name" value="SAM_OH_AdoTrfase"/>
</dbReference>
<sequence>MPLITFLSDFGWRDHYVAAVKAKILSEDANLQVIDISHNITKHDIIHAAYVLKSVYKDFPEGSVHLVAVNSRSEPNEAMIAIEIKNHFFLGSNNGLLSLIREKDPDKIIKISSEEEIKGNFPVKDILASTAVKILKSGTLNEIGESLAAEDFKKFITPKVKATREIIQGHVVHIDDYGNLITDILKYDYDILSKGKSVQIKFRNYSLTGVQKHYHESQGGEAFAIFNDQGVLEIGIKQGSAAELLGMEYNSMVSVKFGEY</sequence>
<evidence type="ECO:0000313" key="5">
    <source>
        <dbReference type="EMBL" id="WMN12875.1"/>
    </source>
</evidence>
<dbReference type="KEGG" id="msaa:QYS49_34890"/>
<dbReference type="InterPro" id="IPR046469">
    <property type="entry name" value="SAM_HAT_N"/>
</dbReference>
<evidence type="ECO:0000256" key="1">
    <source>
        <dbReference type="ARBA" id="ARBA00022691"/>
    </source>
</evidence>
<comment type="similarity">
    <text evidence="2">Belongs to the SAM hydrolase / SAM-dependent halogenase family.</text>
</comment>
<proteinExistence type="inferred from homology"/>
<evidence type="ECO:0000313" key="6">
    <source>
        <dbReference type="Proteomes" id="UP001230496"/>
    </source>
</evidence>
<dbReference type="AlphaFoldDB" id="A0AA51ND06"/>
<dbReference type="SUPFAM" id="SSF101852">
    <property type="entry name" value="Bacterial fluorinating enzyme, C-terminal domain"/>
    <property type="match status" value="1"/>
</dbReference>
<dbReference type="SUPFAM" id="SSF102522">
    <property type="entry name" value="Bacterial fluorinating enzyme, N-terminal domain"/>
    <property type="match status" value="1"/>
</dbReference>
<dbReference type="InterPro" id="IPR046470">
    <property type="entry name" value="SAM_HAT_C"/>
</dbReference>
<gene>
    <name evidence="5" type="ORF">QYS49_34890</name>
</gene>
<protein>
    <submittedName>
        <fullName evidence="5">SAM-dependent chlorinase/fluorinase</fullName>
    </submittedName>
</protein>
<dbReference type="Pfam" id="PF01887">
    <property type="entry name" value="SAM_HAT_N"/>
    <property type="match status" value="1"/>
</dbReference>
<dbReference type="InterPro" id="IPR023228">
    <property type="entry name" value="SAM_OH_AdoTrfase_N_sf"/>
</dbReference>
<reference evidence="5 6" key="1">
    <citation type="submission" date="2023-08" db="EMBL/GenBank/DDBJ databases">
        <title>Comparative genomics and taxonomic characterization of three novel marine species of genus Marivirga.</title>
        <authorList>
            <person name="Muhammad N."/>
            <person name="Kim S.-G."/>
        </authorList>
    </citation>
    <scope>NUCLEOTIDE SEQUENCE [LARGE SCALE GENOMIC DNA]</scope>
    <source>
        <strain evidence="5 6">BDSF4-3</strain>
    </source>
</reference>
<dbReference type="Gene3D" id="2.40.30.90">
    <property type="entry name" value="Bacterial fluorinating enzyme like"/>
    <property type="match status" value="1"/>
</dbReference>
<dbReference type="Proteomes" id="UP001230496">
    <property type="component" value="Chromosome"/>
</dbReference>
<dbReference type="Gene3D" id="3.40.50.10790">
    <property type="entry name" value="S-adenosyl-l-methionine hydroxide adenosyltransferase, N-terminal"/>
    <property type="match status" value="1"/>
</dbReference>
<dbReference type="PANTHER" id="PTHR35092:SF1">
    <property type="entry name" value="CHLORINASE MJ1651"/>
    <property type="match status" value="1"/>
</dbReference>
<dbReference type="InterPro" id="IPR023227">
    <property type="entry name" value="SAM_OH_AdoTrfase_C_sf"/>
</dbReference>
<feature type="domain" description="S-adenosyl-l-methionine hydroxide adenosyltransferase C-terminal" evidence="4">
    <location>
        <begin position="169"/>
        <end position="253"/>
    </location>
</feature>
<feature type="domain" description="S-adenosyl-l-methionine hydroxide adenosyltransferase N-terminal" evidence="3">
    <location>
        <begin position="4"/>
        <end position="144"/>
    </location>
</feature>
<evidence type="ECO:0000256" key="2">
    <source>
        <dbReference type="ARBA" id="ARBA00024035"/>
    </source>
</evidence>
<keyword evidence="6" id="KW-1185">Reference proteome</keyword>
<dbReference type="PIRSF" id="PIRSF006779">
    <property type="entry name" value="UCP006779"/>
    <property type="match status" value="1"/>
</dbReference>
<evidence type="ECO:0000259" key="3">
    <source>
        <dbReference type="Pfam" id="PF01887"/>
    </source>
</evidence>
<dbReference type="PANTHER" id="PTHR35092">
    <property type="entry name" value="CHLORINASE MJ1651"/>
    <property type="match status" value="1"/>
</dbReference>